<dbReference type="AlphaFoldDB" id="A0A1X6NU13"/>
<evidence type="ECO:0008006" key="11">
    <source>
        <dbReference type="Google" id="ProtNLM"/>
    </source>
</evidence>
<feature type="transmembrane region" description="Helical" evidence="8">
    <location>
        <begin position="296"/>
        <end position="316"/>
    </location>
</feature>
<sequence length="635" mass="68242">MNPFVNLWQRLPSLLGVRFAQRMNTNFGWRFVVILFSTYFGIKGIVYFISRSAFLPFLRIKLGVDDAPRFQALFTVSLLPWSLKPLIGMVSDVLPIGGYYKRWYIVGSAVIGTAACAVLASAPIVTVGEGALAAVLFFFIHVESSASDLLVEGIYSEKMVQKPESGADMVTTVWALQMVATLAGACIVGVVADKNPSIYIWICLPFAAQIVLPVAAGWLGEERTTSGFRKAKLVENGHFFFIGSVMAAGALGLGAASLWGSTVVQAAYSMTIGVVLCALSLWLLPPMLGKAQVYMFLSSAMNLSIIGAMQPFYISGPECNPGGPQFDLAFFLSWSAALGAVAGLLGVVIFQRVLSRTFYRRAFWTTTVLEVAAAIVDIAIVQRWNIRAGISDRLFYLLGDSIIQDVVVMMDFMPEIVLISKLCPPGMESTVYALLAGFSNFGTAVGSSIGAFAIDQFDIVTTKGGPCDFSNLTWLIIVAHIILPLLTVPLTFLLIPDARMTDDLLGVASGSTPATACRAARRVAAACAPPASAPSRPPQAAAPARARARARRARRPAVGRRRAPQGSAHRPRPGAAPSTPRRMCRVGRLAAAAAATPRRRLGRHSGAWRRQRARASSAWPSQRLGRDGRRAAGAR</sequence>
<feature type="transmembrane region" description="Helical" evidence="8">
    <location>
        <begin position="172"/>
        <end position="192"/>
    </location>
</feature>
<feature type="compositionally biased region" description="Basic residues" evidence="7">
    <location>
        <begin position="546"/>
        <end position="563"/>
    </location>
</feature>
<keyword evidence="10" id="KW-1185">Reference proteome</keyword>
<keyword evidence="3" id="KW-0813">Transport</keyword>
<dbReference type="PANTHER" id="PTHR31585:SF51">
    <property type="entry name" value="TRANSPORTER, PUTATIVE-RELATED"/>
    <property type="match status" value="1"/>
</dbReference>
<name>A0A1X6NU13_PORUM</name>
<comment type="subcellular location">
    <subcellularLocation>
        <location evidence="1">Membrane</location>
        <topology evidence="1">Multi-pass membrane protein</topology>
    </subcellularLocation>
</comment>
<evidence type="ECO:0000256" key="4">
    <source>
        <dbReference type="ARBA" id="ARBA00022692"/>
    </source>
</evidence>
<keyword evidence="5 8" id="KW-1133">Transmembrane helix</keyword>
<organism evidence="9 10">
    <name type="scientific">Porphyra umbilicalis</name>
    <name type="common">Purple laver</name>
    <name type="synonym">Red alga</name>
    <dbReference type="NCBI Taxonomy" id="2786"/>
    <lineage>
        <taxon>Eukaryota</taxon>
        <taxon>Rhodophyta</taxon>
        <taxon>Bangiophyceae</taxon>
        <taxon>Bangiales</taxon>
        <taxon>Bangiaceae</taxon>
        <taxon>Porphyra</taxon>
    </lineage>
</organism>
<dbReference type="InterPro" id="IPR039309">
    <property type="entry name" value="BT1"/>
</dbReference>
<dbReference type="InterPro" id="IPR036259">
    <property type="entry name" value="MFS_trans_sf"/>
</dbReference>
<feature type="transmembrane region" description="Helical" evidence="8">
    <location>
        <begin position="70"/>
        <end position="91"/>
    </location>
</feature>
<dbReference type="GO" id="GO:0016020">
    <property type="term" value="C:membrane"/>
    <property type="evidence" value="ECO:0007669"/>
    <property type="project" value="UniProtKB-SubCell"/>
</dbReference>
<accession>A0A1X6NU13</accession>
<feature type="compositionally biased region" description="Basic residues" evidence="7">
    <location>
        <begin position="597"/>
        <end position="613"/>
    </location>
</feature>
<evidence type="ECO:0000313" key="10">
    <source>
        <dbReference type="Proteomes" id="UP000218209"/>
    </source>
</evidence>
<dbReference type="OrthoDB" id="754047at2759"/>
<feature type="transmembrane region" description="Helical" evidence="8">
    <location>
        <begin position="239"/>
        <end position="260"/>
    </location>
</feature>
<feature type="region of interest" description="Disordered" evidence="7">
    <location>
        <begin position="528"/>
        <end position="635"/>
    </location>
</feature>
<evidence type="ECO:0000256" key="2">
    <source>
        <dbReference type="ARBA" id="ARBA00007015"/>
    </source>
</evidence>
<protein>
    <recommendedName>
        <fullName evidence="11">Folate/biopterin transporter</fullName>
    </recommendedName>
</protein>
<feature type="transmembrane region" description="Helical" evidence="8">
    <location>
        <begin position="328"/>
        <end position="350"/>
    </location>
</feature>
<dbReference type="InterPro" id="IPR004324">
    <property type="entry name" value="FBT"/>
</dbReference>
<keyword evidence="4 8" id="KW-0812">Transmembrane</keyword>
<evidence type="ECO:0000256" key="1">
    <source>
        <dbReference type="ARBA" id="ARBA00004141"/>
    </source>
</evidence>
<dbReference type="EMBL" id="KV919084">
    <property type="protein sequence ID" value="OSX72098.1"/>
    <property type="molecule type" value="Genomic_DNA"/>
</dbReference>
<feature type="transmembrane region" description="Helical" evidence="8">
    <location>
        <begin position="27"/>
        <end position="50"/>
    </location>
</feature>
<dbReference type="Pfam" id="PF03092">
    <property type="entry name" value="BT1"/>
    <property type="match status" value="1"/>
</dbReference>
<feature type="transmembrane region" description="Helical" evidence="8">
    <location>
        <begin position="431"/>
        <end position="454"/>
    </location>
</feature>
<reference evidence="9 10" key="1">
    <citation type="submission" date="2017-03" db="EMBL/GenBank/DDBJ databases">
        <title>WGS assembly of Porphyra umbilicalis.</title>
        <authorList>
            <person name="Brawley S.H."/>
            <person name="Blouin N.A."/>
            <person name="Ficko-Blean E."/>
            <person name="Wheeler G.L."/>
            <person name="Lohr M."/>
            <person name="Goodson H.V."/>
            <person name="Jenkins J.W."/>
            <person name="Blaby-Haas C.E."/>
            <person name="Helliwell K.E."/>
            <person name="Chan C."/>
            <person name="Marriage T."/>
            <person name="Bhattacharya D."/>
            <person name="Klein A.S."/>
            <person name="Badis Y."/>
            <person name="Brodie J."/>
            <person name="Cao Y."/>
            <person name="Collen J."/>
            <person name="Dittami S.M."/>
            <person name="Gachon C.M."/>
            <person name="Green B.R."/>
            <person name="Karpowicz S."/>
            <person name="Kim J.W."/>
            <person name="Kudahl U."/>
            <person name="Lin S."/>
            <person name="Michel G."/>
            <person name="Mittag M."/>
            <person name="Olson B.J."/>
            <person name="Pangilinan J."/>
            <person name="Peng Y."/>
            <person name="Qiu H."/>
            <person name="Shu S."/>
            <person name="Singer J.T."/>
            <person name="Smith A.G."/>
            <person name="Sprecher B.N."/>
            <person name="Wagner V."/>
            <person name="Wang W."/>
            <person name="Wang Z.-Y."/>
            <person name="Yan J."/>
            <person name="Yarish C."/>
            <person name="Zoeuner-Riek S."/>
            <person name="Zhuang Y."/>
            <person name="Zou Y."/>
            <person name="Lindquist E.A."/>
            <person name="Grimwood J."/>
            <person name="Barry K."/>
            <person name="Rokhsar D.S."/>
            <person name="Schmutz J."/>
            <person name="Stiller J.W."/>
            <person name="Grossman A.R."/>
            <person name="Prochnik S.E."/>
        </authorList>
    </citation>
    <scope>NUCLEOTIDE SEQUENCE [LARGE SCALE GENOMIC DNA]</scope>
    <source>
        <strain evidence="9">4086291</strain>
    </source>
</reference>
<feature type="compositionally biased region" description="Low complexity" evidence="7">
    <location>
        <begin position="614"/>
        <end position="623"/>
    </location>
</feature>
<dbReference type="Proteomes" id="UP000218209">
    <property type="component" value="Unassembled WGS sequence"/>
</dbReference>
<evidence type="ECO:0000256" key="6">
    <source>
        <dbReference type="ARBA" id="ARBA00023136"/>
    </source>
</evidence>
<keyword evidence="6 8" id="KW-0472">Membrane</keyword>
<evidence type="ECO:0000256" key="3">
    <source>
        <dbReference type="ARBA" id="ARBA00022448"/>
    </source>
</evidence>
<proteinExistence type="inferred from homology"/>
<feature type="transmembrane region" description="Helical" evidence="8">
    <location>
        <begin position="103"/>
        <end position="125"/>
    </location>
</feature>
<feature type="transmembrane region" description="Helical" evidence="8">
    <location>
        <begin position="198"/>
        <end position="219"/>
    </location>
</feature>
<feature type="compositionally biased region" description="Basic and acidic residues" evidence="7">
    <location>
        <begin position="624"/>
        <end position="635"/>
    </location>
</feature>
<evidence type="ECO:0000256" key="8">
    <source>
        <dbReference type="SAM" id="Phobius"/>
    </source>
</evidence>
<evidence type="ECO:0000313" key="9">
    <source>
        <dbReference type="EMBL" id="OSX72098.1"/>
    </source>
</evidence>
<feature type="compositionally biased region" description="Low complexity" evidence="7">
    <location>
        <begin position="586"/>
        <end position="596"/>
    </location>
</feature>
<dbReference type="PANTHER" id="PTHR31585">
    <property type="entry name" value="FOLATE-BIOPTERIN TRANSPORTER 1, CHLOROPLASTIC"/>
    <property type="match status" value="1"/>
</dbReference>
<feature type="transmembrane region" description="Helical" evidence="8">
    <location>
        <begin position="474"/>
        <end position="495"/>
    </location>
</feature>
<comment type="similarity">
    <text evidence="2">Belongs to the major facilitator superfamily. Folate-biopterin transporter (TC 2.A.71) family.</text>
</comment>
<feature type="transmembrane region" description="Helical" evidence="8">
    <location>
        <begin position="266"/>
        <end position="284"/>
    </location>
</feature>
<evidence type="ECO:0000256" key="7">
    <source>
        <dbReference type="SAM" id="MobiDB-lite"/>
    </source>
</evidence>
<evidence type="ECO:0000256" key="5">
    <source>
        <dbReference type="ARBA" id="ARBA00022989"/>
    </source>
</evidence>
<feature type="transmembrane region" description="Helical" evidence="8">
    <location>
        <begin position="131"/>
        <end position="151"/>
    </location>
</feature>
<dbReference type="SUPFAM" id="SSF103473">
    <property type="entry name" value="MFS general substrate transporter"/>
    <property type="match status" value="2"/>
</dbReference>
<gene>
    <name evidence="9" type="ORF">BU14_0469s0011</name>
</gene>
<dbReference type="NCBIfam" id="TIGR00788">
    <property type="entry name" value="fbt"/>
    <property type="match status" value="1"/>
</dbReference>